<dbReference type="Proteomes" id="UP000193642">
    <property type="component" value="Unassembled WGS sequence"/>
</dbReference>
<protein>
    <submittedName>
        <fullName evidence="1">Uncharacterized protein</fullName>
    </submittedName>
</protein>
<dbReference type="OrthoDB" id="10635891at2759"/>
<reference evidence="1 2" key="1">
    <citation type="submission" date="2016-07" db="EMBL/GenBank/DDBJ databases">
        <title>Pervasive Adenine N6-methylation of Active Genes in Fungi.</title>
        <authorList>
            <consortium name="DOE Joint Genome Institute"/>
            <person name="Mondo S.J."/>
            <person name="Dannebaum R.O."/>
            <person name="Kuo R.C."/>
            <person name="Labutti K."/>
            <person name="Haridas S."/>
            <person name="Kuo A."/>
            <person name="Salamov A."/>
            <person name="Ahrendt S.R."/>
            <person name="Lipzen A."/>
            <person name="Sullivan W."/>
            <person name="Andreopoulos W.B."/>
            <person name="Clum A."/>
            <person name="Lindquist E."/>
            <person name="Daum C."/>
            <person name="Ramamoorthy G.K."/>
            <person name="Gryganskyi A."/>
            <person name="Culley D."/>
            <person name="Magnuson J.K."/>
            <person name="James T.Y."/>
            <person name="O'Malley M.A."/>
            <person name="Stajich J.E."/>
            <person name="Spatafora J.W."/>
            <person name="Visel A."/>
            <person name="Grigoriev I.V."/>
        </authorList>
    </citation>
    <scope>NUCLEOTIDE SEQUENCE [LARGE SCALE GENOMIC DNA]</scope>
    <source>
        <strain evidence="1 2">JEL800</strain>
    </source>
</reference>
<evidence type="ECO:0000313" key="2">
    <source>
        <dbReference type="Proteomes" id="UP000193642"/>
    </source>
</evidence>
<comment type="caution">
    <text evidence="1">The sequence shown here is derived from an EMBL/GenBank/DDBJ whole genome shotgun (WGS) entry which is preliminary data.</text>
</comment>
<sequence>MRKSTQVQDGQQRNGMTGLPLANWVKAGVLFDKQDDITAVKQLAMLCPQQHLPLKADRSTQCAVARTDPLTIGNVSTWVAKFEAWMVAGSHSSPNLINIDEMRVKLANNSSASKAIASTSVARPGKNCTLHSMGAELVPIALEACNLITPEMIKSAFERTGIYPWKKEIIIKNATINMANPSTFPPHLHPAATQICSKQGGGECEEARELDKVYSFKDLLQEQQEALEAADTKRKSKEDAKLNCKRAKTAKKAEVETLNAAKQCQAETENGRCSAM</sequence>
<dbReference type="EMBL" id="MCGO01000006">
    <property type="protein sequence ID" value="ORY50870.1"/>
    <property type="molecule type" value="Genomic_DNA"/>
</dbReference>
<keyword evidence="2" id="KW-1185">Reference proteome</keyword>
<organism evidence="1 2">
    <name type="scientific">Rhizoclosmatium globosum</name>
    <dbReference type="NCBI Taxonomy" id="329046"/>
    <lineage>
        <taxon>Eukaryota</taxon>
        <taxon>Fungi</taxon>
        <taxon>Fungi incertae sedis</taxon>
        <taxon>Chytridiomycota</taxon>
        <taxon>Chytridiomycota incertae sedis</taxon>
        <taxon>Chytridiomycetes</taxon>
        <taxon>Chytridiales</taxon>
        <taxon>Chytriomycetaceae</taxon>
        <taxon>Rhizoclosmatium</taxon>
    </lineage>
</organism>
<dbReference type="AlphaFoldDB" id="A0A1Y2CUY2"/>
<proteinExistence type="predicted"/>
<evidence type="ECO:0000313" key="1">
    <source>
        <dbReference type="EMBL" id="ORY50870.1"/>
    </source>
</evidence>
<gene>
    <name evidence="1" type="ORF">BCR33DRAFT_734057</name>
</gene>
<name>A0A1Y2CUY2_9FUNG</name>
<accession>A0A1Y2CUY2</accession>